<dbReference type="GO" id="GO:0006974">
    <property type="term" value="P:DNA damage response"/>
    <property type="evidence" value="ECO:0007669"/>
    <property type="project" value="TreeGrafter"/>
</dbReference>
<name>M1E789_9BACT</name>
<dbReference type="AlphaFoldDB" id="M1E789"/>
<gene>
    <name evidence="1" type="ORF">Thena_0914</name>
</gene>
<accession>M1E789</accession>
<reference evidence="1 2" key="1">
    <citation type="submission" date="2011-04" db="EMBL/GenBank/DDBJ databases">
        <title>The complete genome of Thermodesulfobium narugense DSM 14796.</title>
        <authorList>
            <consortium name="US DOE Joint Genome Institute (JGI-PGF)"/>
            <person name="Lucas S."/>
            <person name="Han J."/>
            <person name="Lapidus A."/>
            <person name="Bruce D."/>
            <person name="Goodwin L."/>
            <person name="Pitluck S."/>
            <person name="Peters L."/>
            <person name="Kyrpides N."/>
            <person name="Mavromatis K."/>
            <person name="Pagani I."/>
            <person name="Ivanova N."/>
            <person name="Ovchinnikova G."/>
            <person name="Zhang X."/>
            <person name="Saunders L."/>
            <person name="Detter J.C."/>
            <person name="Tapia R."/>
            <person name="Han C."/>
            <person name="Land M."/>
            <person name="Hauser L."/>
            <person name="Markowitz V."/>
            <person name="Cheng J.-F."/>
            <person name="Hugenholtz P."/>
            <person name="Woyke T."/>
            <person name="Wu D."/>
            <person name="Spring S."/>
            <person name="Schroeder M."/>
            <person name="Brambilla E."/>
            <person name="Klenk H.-P."/>
            <person name="Eisen J.A."/>
        </authorList>
    </citation>
    <scope>NUCLEOTIDE SEQUENCE [LARGE SCALE GENOMIC DNA]</scope>
    <source>
        <strain evidence="1 2">DSM 14796</strain>
    </source>
</reference>
<dbReference type="PANTHER" id="PTHR34387">
    <property type="entry name" value="SLR1258 PROTEIN"/>
    <property type="match status" value="1"/>
</dbReference>
<dbReference type="Gene3D" id="3.30.70.2970">
    <property type="entry name" value="Protein of unknown function (DUF541), domain 2"/>
    <property type="match status" value="1"/>
</dbReference>
<dbReference type="PANTHER" id="PTHR34387:SF2">
    <property type="entry name" value="SLR1258 PROTEIN"/>
    <property type="match status" value="1"/>
</dbReference>
<evidence type="ECO:0000313" key="1">
    <source>
        <dbReference type="EMBL" id="AEE14543.1"/>
    </source>
</evidence>
<dbReference type="STRING" id="747365.Thena_0914"/>
<dbReference type="InterPro" id="IPR007497">
    <property type="entry name" value="SIMPL/DUF541"/>
</dbReference>
<dbReference type="RefSeq" id="WP_013756266.1">
    <property type="nucleotide sequence ID" value="NC_015499.1"/>
</dbReference>
<evidence type="ECO:0000313" key="2">
    <source>
        <dbReference type="Proteomes" id="UP000011765"/>
    </source>
</evidence>
<organism evidence="1 2">
    <name type="scientific">Thermodesulfobium narugense DSM 14796</name>
    <dbReference type="NCBI Taxonomy" id="747365"/>
    <lineage>
        <taxon>Bacteria</taxon>
        <taxon>Pseudomonadati</taxon>
        <taxon>Thermodesulfobiota</taxon>
        <taxon>Thermodesulfobiia</taxon>
        <taxon>Thermodesulfobiales</taxon>
        <taxon>Thermodesulfobiaceae</taxon>
        <taxon>Thermodesulfobium</taxon>
    </lineage>
</organism>
<dbReference type="Proteomes" id="UP000011765">
    <property type="component" value="Chromosome"/>
</dbReference>
<dbReference type="InterPro" id="IPR052022">
    <property type="entry name" value="26kDa_periplasmic_antigen"/>
</dbReference>
<dbReference type="HOGENOM" id="CLU_080344_1_0_9"/>
<proteinExistence type="predicted"/>
<dbReference type="EMBL" id="CP002690">
    <property type="protein sequence ID" value="AEE14543.1"/>
    <property type="molecule type" value="Genomic_DNA"/>
</dbReference>
<dbReference type="Gene3D" id="3.30.110.170">
    <property type="entry name" value="Protein of unknown function (DUF541), domain 1"/>
    <property type="match status" value="1"/>
</dbReference>
<dbReference type="OrthoDB" id="9785192at2"/>
<keyword evidence="2" id="KW-1185">Reference proteome</keyword>
<sequence length="247" mass="27711">MNKIYYSFLVFVSAVCFLIISTIPSFGSENTYDLKINNDKTISVVGTGIIKEKPDIAEIDFEIDLKNIDPSKAMENLAQKANSLLQNLYEQGINRSDVKTLNVILQPIYFYDKNSNKEVLDGYNAREYFILKTSVEDSGKIISLLTNSGVNRINNIKFERSNMNQLKLQAIELAMNDARKQAEAVLSKTMYKISGIKSVTVSPITVPSPMLKEDVYNKSLETVSQNLPVEGGEIEVKASLQVVFIFE</sequence>
<dbReference type="Pfam" id="PF04402">
    <property type="entry name" value="SIMPL"/>
    <property type="match status" value="1"/>
</dbReference>
<protein>
    <recommendedName>
        <fullName evidence="3">26 kDa periplasmic immunogenic protein</fullName>
    </recommendedName>
</protein>
<dbReference type="eggNOG" id="COG2968">
    <property type="taxonomic scope" value="Bacteria"/>
</dbReference>
<evidence type="ECO:0008006" key="3">
    <source>
        <dbReference type="Google" id="ProtNLM"/>
    </source>
</evidence>
<dbReference type="KEGG" id="tnr:Thena_0914"/>